<protein>
    <submittedName>
        <fullName evidence="1">Uncharacterized protein</fullName>
    </submittedName>
</protein>
<reference evidence="1" key="1">
    <citation type="submission" date="2020-06" db="EMBL/GenBank/DDBJ databases">
        <title>WGS assembly of Ceratodon purpureus strain R40.</title>
        <authorList>
            <person name="Carey S.B."/>
            <person name="Jenkins J."/>
            <person name="Shu S."/>
            <person name="Lovell J.T."/>
            <person name="Sreedasyam A."/>
            <person name="Maumus F."/>
            <person name="Tiley G.P."/>
            <person name="Fernandez-Pozo N."/>
            <person name="Barry K."/>
            <person name="Chen C."/>
            <person name="Wang M."/>
            <person name="Lipzen A."/>
            <person name="Daum C."/>
            <person name="Saski C.A."/>
            <person name="Payton A.C."/>
            <person name="Mcbreen J.C."/>
            <person name="Conrad R.E."/>
            <person name="Kollar L.M."/>
            <person name="Olsson S."/>
            <person name="Huttunen S."/>
            <person name="Landis J.B."/>
            <person name="Wickett N.J."/>
            <person name="Johnson M.G."/>
            <person name="Rensing S.A."/>
            <person name="Grimwood J."/>
            <person name="Schmutz J."/>
            <person name="Mcdaniel S.F."/>
        </authorList>
    </citation>
    <scope>NUCLEOTIDE SEQUENCE</scope>
    <source>
        <strain evidence="1">R40</strain>
    </source>
</reference>
<dbReference type="AlphaFoldDB" id="A0A8T0JDI2"/>
<comment type="caution">
    <text evidence="1">The sequence shown here is derived from an EMBL/GenBank/DDBJ whole genome shotgun (WGS) entry which is preliminary data.</text>
</comment>
<gene>
    <name evidence="1" type="ORF">KC19_1G303700</name>
</gene>
<sequence length="108" mass="11784">MSGAIVDASGAIVYAIEKAGRLRLHRGGEVQVSHRGGEVQVSHRGGEVQVSHRGGEVQVSHVYDGERQTRALCGPMREQRRLDIKISNFYVVKCTCGCLHPVSRRCGS</sequence>
<dbReference type="Proteomes" id="UP000822688">
    <property type="component" value="Chromosome 1"/>
</dbReference>
<keyword evidence="2" id="KW-1185">Reference proteome</keyword>
<accession>A0A8T0JDI2</accession>
<organism evidence="1 2">
    <name type="scientific">Ceratodon purpureus</name>
    <name type="common">Fire moss</name>
    <name type="synonym">Dicranum purpureum</name>
    <dbReference type="NCBI Taxonomy" id="3225"/>
    <lineage>
        <taxon>Eukaryota</taxon>
        <taxon>Viridiplantae</taxon>
        <taxon>Streptophyta</taxon>
        <taxon>Embryophyta</taxon>
        <taxon>Bryophyta</taxon>
        <taxon>Bryophytina</taxon>
        <taxon>Bryopsida</taxon>
        <taxon>Dicranidae</taxon>
        <taxon>Pseudoditrichales</taxon>
        <taxon>Ditrichaceae</taxon>
        <taxon>Ceratodon</taxon>
    </lineage>
</organism>
<evidence type="ECO:0000313" key="2">
    <source>
        <dbReference type="Proteomes" id="UP000822688"/>
    </source>
</evidence>
<name>A0A8T0JDI2_CERPU</name>
<dbReference type="EMBL" id="CM026421">
    <property type="protein sequence ID" value="KAG0593073.1"/>
    <property type="molecule type" value="Genomic_DNA"/>
</dbReference>
<evidence type="ECO:0000313" key="1">
    <source>
        <dbReference type="EMBL" id="KAG0593073.1"/>
    </source>
</evidence>
<proteinExistence type="predicted"/>